<dbReference type="RefSeq" id="WP_165825788.1">
    <property type="nucleotide sequence ID" value="NZ_QEKW01000010.1"/>
</dbReference>
<organism evidence="2 3">
    <name type="scientific">Actinomycetospora cinnamomea</name>
    <dbReference type="NCBI Taxonomy" id="663609"/>
    <lineage>
        <taxon>Bacteria</taxon>
        <taxon>Bacillati</taxon>
        <taxon>Actinomycetota</taxon>
        <taxon>Actinomycetes</taxon>
        <taxon>Pseudonocardiales</taxon>
        <taxon>Pseudonocardiaceae</taxon>
        <taxon>Actinomycetospora</taxon>
    </lineage>
</organism>
<dbReference type="AlphaFoldDB" id="A0A2U1F6R4"/>
<protein>
    <submittedName>
        <fullName evidence="2">WXG100 family type VII secretion target</fullName>
    </submittedName>
</protein>
<dbReference type="InterPro" id="IPR036689">
    <property type="entry name" value="ESAT-6-like_sf"/>
</dbReference>
<accession>A0A2U1F6R4</accession>
<gene>
    <name evidence="2" type="ORF">C8D89_11019</name>
</gene>
<reference evidence="2 3" key="1">
    <citation type="submission" date="2018-04" db="EMBL/GenBank/DDBJ databases">
        <title>Genomic Encyclopedia of Type Strains, Phase IV (KMG-IV): sequencing the most valuable type-strain genomes for metagenomic binning, comparative biology and taxonomic classification.</title>
        <authorList>
            <person name="Goeker M."/>
        </authorList>
    </citation>
    <scope>NUCLEOTIDE SEQUENCE [LARGE SCALE GENOMIC DNA]</scope>
    <source>
        <strain evidence="2 3">DSM 45771</strain>
    </source>
</reference>
<evidence type="ECO:0000313" key="3">
    <source>
        <dbReference type="Proteomes" id="UP000245639"/>
    </source>
</evidence>
<dbReference type="SUPFAM" id="SSF140453">
    <property type="entry name" value="EsxAB dimer-like"/>
    <property type="match status" value="1"/>
</dbReference>
<keyword evidence="3" id="KW-1185">Reference proteome</keyword>
<comment type="caution">
    <text evidence="2">The sequence shown here is derived from an EMBL/GenBank/DDBJ whole genome shotgun (WGS) entry which is preliminary data.</text>
</comment>
<dbReference type="EMBL" id="QEKW01000010">
    <property type="protein sequence ID" value="PVZ07866.1"/>
    <property type="molecule type" value="Genomic_DNA"/>
</dbReference>
<feature type="compositionally biased region" description="Gly residues" evidence="1">
    <location>
        <begin position="99"/>
        <end position="122"/>
    </location>
</feature>
<evidence type="ECO:0000256" key="1">
    <source>
        <dbReference type="SAM" id="MobiDB-lite"/>
    </source>
</evidence>
<sequence>MAGQFGTQTDTMIAAGQRIQDIQQSMQGQMRSLQSQLAPLAGTWRGQASVAFQQVMTRWNEDAARINTALDDIATKVAEGGRHYAASDEENRQAINRLGGAGGGAGPTGGTAPAGGGLGQYL</sequence>
<feature type="region of interest" description="Disordered" evidence="1">
    <location>
        <begin position="87"/>
        <end position="122"/>
    </location>
</feature>
<dbReference type="Gene3D" id="1.10.287.1060">
    <property type="entry name" value="ESAT-6-like"/>
    <property type="match status" value="1"/>
</dbReference>
<dbReference type="Proteomes" id="UP000245639">
    <property type="component" value="Unassembled WGS sequence"/>
</dbReference>
<dbReference type="InterPro" id="IPR010310">
    <property type="entry name" value="T7SS_ESAT-6-like"/>
</dbReference>
<name>A0A2U1F6R4_9PSEU</name>
<proteinExistence type="predicted"/>
<dbReference type="Pfam" id="PF06013">
    <property type="entry name" value="WXG100"/>
    <property type="match status" value="1"/>
</dbReference>
<evidence type="ECO:0000313" key="2">
    <source>
        <dbReference type="EMBL" id="PVZ07866.1"/>
    </source>
</evidence>
<dbReference type="NCBIfam" id="TIGR03930">
    <property type="entry name" value="WXG100_ESAT6"/>
    <property type="match status" value="1"/>
</dbReference>